<evidence type="ECO:0000313" key="1">
    <source>
        <dbReference type="EMBL" id="KAF8712368.1"/>
    </source>
</evidence>
<dbReference type="EMBL" id="JACYCD010000044">
    <property type="protein sequence ID" value="KAF8712368.1"/>
    <property type="molecule type" value="Genomic_DNA"/>
</dbReference>
<accession>A0A8H7LY15</accession>
<evidence type="ECO:0000313" key="2">
    <source>
        <dbReference type="Proteomes" id="UP000602905"/>
    </source>
</evidence>
<sequence>MQSFKKALSTSTRAGNPLFTSNIPAYQIWYFTYRKVEDPSALLDNSRLEPQPSQKLQKKIKEGRSFVQTKIGGSDQVDRYGFPAPEKREGDYTAVSAIKDGWGPETSFFPNSFAPMSIESDLRDIVFGGDSDNILRKSGTRETFFLCYSPEYENDLLQGLTKVGQKCRGIDFVKQGVKAEEILGELRSVIYDLLGEFISAKIITEDYRDDRMKKFDEQAGKMTNDIEVNRKEWIDLANGKLTNDEKLSWKTLRFKQTGYTAIGNDVNIDL</sequence>
<name>A0A8H7LY15_9AGAM</name>
<comment type="caution">
    <text evidence="1">The sequence shown here is derived from an EMBL/GenBank/DDBJ whole genome shotgun (WGS) entry which is preliminary data.</text>
</comment>
<feature type="non-terminal residue" evidence="1">
    <location>
        <position position="270"/>
    </location>
</feature>
<reference evidence="1" key="1">
    <citation type="submission" date="2020-09" db="EMBL/GenBank/DDBJ databases">
        <title>Comparative genome analyses of four rice-infecting Rhizoctonia solani isolates reveal extensive enrichment of homogalacturonan modification genes.</title>
        <authorList>
            <person name="Lee D.-Y."/>
            <person name="Jeon J."/>
            <person name="Kim K.-T."/>
            <person name="Cheong K."/>
            <person name="Song H."/>
            <person name="Choi G."/>
            <person name="Ko J."/>
            <person name="Opiyo S.O."/>
            <person name="Zuo S."/>
            <person name="Madhav S."/>
            <person name="Lee Y.-H."/>
            <person name="Wang G.-L."/>
        </authorList>
    </citation>
    <scope>NUCLEOTIDE SEQUENCE</scope>
    <source>
        <strain evidence="1">AG1-IA WGL</strain>
    </source>
</reference>
<proteinExistence type="predicted"/>
<organism evidence="1 2">
    <name type="scientific">Rhizoctonia solani</name>
    <dbReference type="NCBI Taxonomy" id="456999"/>
    <lineage>
        <taxon>Eukaryota</taxon>
        <taxon>Fungi</taxon>
        <taxon>Dikarya</taxon>
        <taxon>Basidiomycota</taxon>
        <taxon>Agaricomycotina</taxon>
        <taxon>Agaricomycetes</taxon>
        <taxon>Cantharellales</taxon>
        <taxon>Ceratobasidiaceae</taxon>
        <taxon>Rhizoctonia</taxon>
    </lineage>
</organism>
<dbReference type="AlphaFoldDB" id="A0A8H7LY15"/>
<dbReference type="Proteomes" id="UP000602905">
    <property type="component" value="Unassembled WGS sequence"/>
</dbReference>
<gene>
    <name evidence="1" type="ORF">RHS03_01272</name>
</gene>
<protein>
    <submittedName>
        <fullName evidence="1">Uncharacterized protein</fullName>
    </submittedName>
</protein>